<proteinExistence type="predicted"/>
<dbReference type="RefSeq" id="WP_208672736.1">
    <property type="nucleotide sequence ID" value="NZ_CP070380.1"/>
</dbReference>
<dbReference type="SUPFAM" id="SSF88713">
    <property type="entry name" value="Glycoside hydrolase/deacetylase"/>
    <property type="match status" value="1"/>
</dbReference>
<keyword evidence="4" id="KW-1185">Reference proteome</keyword>
<dbReference type="InterPro" id="IPR011330">
    <property type="entry name" value="Glyco_hydro/deAcase_b/a-brl"/>
</dbReference>
<dbReference type="PROSITE" id="PS51677">
    <property type="entry name" value="NODB"/>
    <property type="match status" value="1"/>
</dbReference>
<feature type="region of interest" description="Disordered" evidence="1">
    <location>
        <begin position="36"/>
        <end position="58"/>
    </location>
</feature>
<sequence>MTRDLFGYGRHRPDPRWPDGARLAVNIAVNIEEGAEDSVGDGAARSEAPLTDAADAGADVPGRDLAAESMMAYGSRVGFWRVHRLLTERGLVATASACAVALERNPDVATAARAAGWDLLGHGYRFTKHYLLSPQQEHRQLELALASFEQTWGARPAGWYCRYGPSLHTREILVRAGGFSYDSDAYDDELPYWTRVGERPHLVIPHTFSNNDNKYAKGWWATSEDAFTYLRDAFDVLYAEGGAMLVVSVHPRLTGHPARAAGFARFLDHVRGHEDVWVCTRSAIADHWRRTHPHD</sequence>
<organism evidence="3 4">
    <name type="scientific">Mycolicibacterium austroafricanum</name>
    <name type="common">Mycobacterium austroafricanum</name>
    <dbReference type="NCBI Taxonomy" id="39687"/>
    <lineage>
        <taxon>Bacteria</taxon>
        <taxon>Bacillati</taxon>
        <taxon>Actinomycetota</taxon>
        <taxon>Actinomycetes</taxon>
        <taxon>Mycobacteriales</taxon>
        <taxon>Mycobacteriaceae</taxon>
        <taxon>Mycolicibacterium</taxon>
    </lineage>
</organism>
<dbReference type="Pfam" id="PF01522">
    <property type="entry name" value="Polysacc_deac_1"/>
    <property type="match status" value="1"/>
</dbReference>
<dbReference type="Gene3D" id="3.20.20.370">
    <property type="entry name" value="Glycoside hydrolase/deacetylase"/>
    <property type="match status" value="1"/>
</dbReference>
<dbReference type="Proteomes" id="UP001172687">
    <property type="component" value="Unassembled WGS sequence"/>
</dbReference>
<dbReference type="EMBL" id="JAUHTC010000046">
    <property type="protein sequence ID" value="MDN4518707.1"/>
    <property type="molecule type" value="Genomic_DNA"/>
</dbReference>
<name>A0ABT8HD78_MYCAO</name>
<accession>A0ABT8HD78</accession>
<dbReference type="PANTHER" id="PTHR43123:SF4">
    <property type="entry name" value="POLYSACCHARIDE DEACETYLASE"/>
    <property type="match status" value="1"/>
</dbReference>
<reference evidence="3" key="1">
    <citation type="submission" date="2023-07" db="EMBL/GenBank/DDBJ databases">
        <title>Degradation of tert-butanol by M. austroafricanum TBA100.</title>
        <authorList>
            <person name="Helbich S."/>
            <person name="Vainshtein Y."/>
        </authorList>
    </citation>
    <scope>NUCLEOTIDE SEQUENCE</scope>
    <source>
        <strain evidence="3">TBA100</strain>
    </source>
</reference>
<feature type="domain" description="NodB homology" evidence="2">
    <location>
        <begin position="63"/>
        <end position="279"/>
    </location>
</feature>
<evidence type="ECO:0000313" key="3">
    <source>
        <dbReference type="EMBL" id="MDN4518707.1"/>
    </source>
</evidence>
<comment type="caution">
    <text evidence="3">The sequence shown here is derived from an EMBL/GenBank/DDBJ whole genome shotgun (WGS) entry which is preliminary data.</text>
</comment>
<dbReference type="InterPro" id="IPR002509">
    <property type="entry name" value="NODB_dom"/>
</dbReference>
<evidence type="ECO:0000313" key="4">
    <source>
        <dbReference type="Proteomes" id="UP001172687"/>
    </source>
</evidence>
<dbReference type="PANTHER" id="PTHR43123">
    <property type="entry name" value="POLYSACCHARIDE DEACETYLASE-RELATED"/>
    <property type="match status" value="1"/>
</dbReference>
<evidence type="ECO:0000259" key="2">
    <source>
        <dbReference type="PROSITE" id="PS51677"/>
    </source>
</evidence>
<evidence type="ECO:0000256" key="1">
    <source>
        <dbReference type="SAM" id="MobiDB-lite"/>
    </source>
</evidence>
<protein>
    <submittedName>
        <fullName evidence="3">Polysaccharide deacetylase family protein</fullName>
    </submittedName>
</protein>
<gene>
    <name evidence="3" type="ORF">QYF68_12850</name>
</gene>